<reference evidence="2 3" key="1">
    <citation type="submission" date="2024-01" db="EMBL/GenBank/DDBJ databases">
        <title>The complete chloroplast genome sequence of Lithospermum erythrorhizon: insights into the phylogenetic relationship among Boraginaceae species and the maternal lineages of purple gromwells.</title>
        <authorList>
            <person name="Okada T."/>
            <person name="Watanabe K."/>
        </authorList>
    </citation>
    <scope>NUCLEOTIDE SEQUENCE [LARGE SCALE GENOMIC DNA]</scope>
</reference>
<dbReference type="InterPro" id="IPR000477">
    <property type="entry name" value="RT_dom"/>
</dbReference>
<gene>
    <name evidence="2" type="ORF">LIER_17131</name>
</gene>
<evidence type="ECO:0000313" key="2">
    <source>
        <dbReference type="EMBL" id="GAA0160613.1"/>
    </source>
</evidence>
<evidence type="ECO:0000259" key="1">
    <source>
        <dbReference type="PROSITE" id="PS50878"/>
    </source>
</evidence>
<feature type="domain" description="Reverse transcriptase" evidence="1">
    <location>
        <begin position="1"/>
        <end position="149"/>
    </location>
</feature>
<dbReference type="AlphaFoldDB" id="A0AAV3QAL0"/>
<sequence length="195" mass="21472">MCFISTVSHSVLINGAPLGYIRPTRGIRQGDPLSPYIFLLCAEGLMCMLREVELRKSLTGIKISRESPSISHILFADDTMIFCKAVVEEGNEVMRILKDYEVASGQKINRNKCSVSYDAATPSHVRHSVTSGLGVREVTDQRKYLGLPSHIGRSKREVFSYLNGKVETTVVNSGAKRQFSGIAARRGPFPLLAIA</sequence>
<dbReference type="EMBL" id="BAABME010003936">
    <property type="protein sequence ID" value="GAA0160613.1"/>
    <property type="molecule type" value="Genomic_DNA"/>
</dbReference>
<dbReference type="Pfam" id="PF00078">
    <property type="entry name" value="RVT_1"/>
    <property type="match status" value="1"/>
</dbReference>
<dbReference type="Proteomes" id="UP001454036">
    <property type="component" value="Unassembled WGS sequence"/>
</dbReference>
<protein>
    <recommendedName>
        <fullName evidence="1">Reverse transcriptase domain-containing protein</fullName>
    </recommendedName>
</protein>
<dbReference type="InterPro" id="IPR043502">
    <property type="entry name" value="DNA/RNA_pol_sf"/>
</dbReference>
<dbReference type="PANTHER" id="PTHR31635">
    <property type="entry name" value="REVERSE TRANSCRIPTASE DOMAIN-CONTAINING PROTEIN-RELATED"/>
    <property type="match status" value="1"/>
</dbReference>
<keyword evidence="3" id="KW-1185">Reference proteome</keyword>
<dbReference type="SUPFAM" id="SSF56672">
    <property type="entry name" value="DNA/RNA polymerases"/>
    <property type="match status" value="1"/>
</dbReference>
<name>A0AAV3QAL0_LITER</name>
<accession>A0AAV3QAL0</accession>
<evidence type="ECO:0000313" key="3">
    <source>
        <dbReference type="Proteomes" id="UP001454036"/>
    </source>
</evidence>
<dbReference type="PANTHER" id="PTHR31635:SF196">
    <property type="entry name" value="REVERSE TRANSCRIPTASE DOMAIN-CONTAINING PROTEIN-RELATED"/>
    <property type="match status" value="1"/>
</dbReference>
<organism evidence="2 3">
    <name type="scientific">Lithospermum erythrorhizon</name>
    <name type="common">Purple gromwell</name>
    <name type="synonym">Lithospermum officinale var. erythrorhizon</name>
    <dbReference type="NCBI Taxonomy" id="34254"/>
    <lineage>
        <taxon>Eukaryota</taxon>
        <taxon>Viridiplantae</taxon>
        <taxon>Streptophyta</taxon>
        <taxon>Embryophyta</taxon>
        <taxon>Tracheophyta</taxon>
        <taxon>Spermatophyta</taxon>
        <taxon>Magnoliopsida</taxon>
        <taxon>eudicotyledons</taxon>
        <taxon>Gunneridae</taxon>
        <taxon>Pentapetalae</taxon>
        <taxon>asterids</taxon>
        <taxon>lamiids</taxon>
        <taxon>Boraginales</taxon>
        <taxon>Boraginaceae</taxon>
        <taxon>Boraginoideae</taxon>
        <taxon>Lithospermeae</taxon>
        <taxon>Lithospermum</taxon>
    </lineage>
</organism>
<dbReference type="PROSITE" id="PS50878">
    <property type="entry name" value="RT_POL"/>
    <property type="match status" value="1"/>
</dbReference>
<comment type="caution">
    <text evidence="2">The sequence shown here is derived from an EMBL/GenBank/DDBJ whole genome shotgun (WGS) entry which is preliminary data.</text>
</comment>
<proteinExistence type="predicted"/>